<proteinExistence type="predicted"/>
<dbReference type="PANTHER" id="PTHR42692:SF1">
    <property type="entry name" value="NUCLEOTIDE PYROPHOSPHOHYDROLASE"/>
    <property type="match status" value="1"/>
</dbReference>
<organism evidence="3 4">
    <name type="scientific">Rhodopirellula sallentina SM41</name>
    <dbReference type="NCBI Taxonomy" id="1263870"/>
    <lineage>
        <taxon>Bacteria</taxon>
        <taxon>Pseudomonadati</taxon>
        <taxon>Planctomycetota</taxon>
        <taxon>Planctomycetia</taxon>
        <taxon>Pirellulales</taxon>
        <taxon>Pirellulaceae</taxon>
        <taxon>Rhodopirellula</taxon>
    </lineage>
</organism>
<dbReference type="EMBL" id="ANOH01000448">
    <property type="protein sequence ID" value="EMI52120.1"/>
    <property type="molecule type" value="Genomic_DNA"/>
</dbReference>
<dbReference type="RefSeq" id="WP_008688462.1">
    <property type="nucleotide sequence ID" value="NZ_ANOH01000448.1"/>
</dbReference>
<evidence type="ECO:0000256" key="1">
    <source>
        <dbReference type="SAM" id="MobiDB-lite"/>
    </source>
</evidence>
<evidence type="ECO:0000313" key="4">
    <source>
        <dbReference type="Proteomes" id="UP000011885"/>
    </source>
</evidence>
<sequence length="120" mass="13700">MPNDEEASTSESLTIRDAQEQVDHWIQTIGVRYFHELTNLAQLVEEVGEVARILSRTHGEQSNKKGESPGDLSDELADVMFVVICLANQSGIDLTEALKRNLQKKTDRDRNRHRDNEKLR</sequence>
<keyword evidence="4" id="KW-1185">Reference proteome</keyword>
<dbReference type="InterPro" id="IPR004518">
    <property type="entry name" value="MazG-like_dom"/>
</dbReference>
<dbReference type="GO" id="GO:0016787">
    <property type="term" value="F:hydrolase activity"/>
    <property type="evidence" value="ECO:0007669"/>
    <property type="project" value="UniProtKB-KW"/>
</dbReference>
<reference evidence="3 4" key="1">
    <citation type="journal article" date="2013" name="Mar. Genomics">
        <title>Expression of sulfatases in Rhodopirellula baltica and the diversity of sulfatases in the genus Rhodopirellula.</title>
        <authorList>
            <person name="Wegner C.E."/>
            <person name="Richter-Heitmann T."/>
            <person name="Klindworth A."/>
            <person name="Klockow C."/>
            <person name="Richter M."/>
            <person name="Achstetter T."/>
            <person name="Glockner F.O."/>
            <person name="Harder J."/>
        </authorList>
    </citation>
    <scope>NUCLEOTIDE SEQUENCE [LARGE SCALE GENOMIC DNA]</scope>
    <source>
        <strain evidence="3 4">SM41</strain>
    </source>
</reference>
<dbReference type="AlphaFoldDB" id="M5TSI5"/>
<name>M5TSI5_9BACT</name>
<comment type="caution">
    <text evidence="3">The sequence shown here is derived from an EMBL/GenBank/DDBJ whole genome shotgun (WGS) entry which is preliminary data.</text>
</comment>
<accession>M5TSI5</accession>
<evidence type="ECO:0000313" key="3">
    <source>
        <dbReference type="EMBL" id="EMI52120.1"/>
    </source>
</evidence>
<dbReference type="PIRSF" id="PIRSF029904">
    <property type="entry name" value="UCP029904_pph"/>
    <property type="match status" value="1"/>
</dbReference>
<dbReference type="PANTHER" id="PTHR42692">
    <property type="entry name" value="NUCLEOTIDE PYROPHOSPHOHYDROLASE"/>
    <property type="match status" value="1"/>
</dbReference>
<keyword evidence="3" id="KW-0378">Hydrolase</keyword>
<dbReference type="Pfam" id="PF03819">
    <property type="entry name" value="MazG"/>
    <property type="match status" value="1"/>
</dbReference>
<protein>
    <submittedName>
        <fullName evidence="3">NTP pyrophosphohydrolase MazG-related, YpjD</fullName>
    </submittedName>
</protein>
<feature type="region of interest" description="Disordered" evidence="1">
    <location>
        <begin position="100"/>
        <end position="120"/>
    </location>
</feature>
<dbReference type="OrthoDB" id="9807397at2"/>
<evidence type="ECO:0000259" key="2">
    <source>
        <dbReference type="Pfam" id="PF03819"/>
    </source>
</evidence>
<dbReference type="CDD" id="cd11531">
    <property type="entry name" value="NTP-PPase_BsYpjD"/>
    <property type="match status" value="1"/>
</dbReference>
<gene>
    <name evidence="3" type="ORF">RSSM_06464</name>
</gene>
<dbReference type="Proteomes" id="UP000011885">
    <property type="component" value="Unassembled WGS sequence"/>
</dbReference>
<dbReference type="InterPro" id="IPR012359">
    <property type="entry name" value="MazG-related_YpjD"/>
</dbReference>
<feature type="domain" description="NTP pyrophosphohydrolase MazG-like" evidence="2">
    <location>
        <begin position="36"/>
        <end position="112"/>
    </location>
</feature>
<dbReference type="Gene3D" id="1.10.287.1080">
    <property type="entry name" value="MazG-like"/>
    <property type="match status" value="1"/>
</dbReference>
<dbReference type="SUPFAM" id="SSF101386">
    <property type="entry name" value="all-alpha NTP pyrophosphatases"/>
    <property type="match status" value="1"/>
</dbReference>
<dbReference type="InterPro" id="IPR047046">
    <property type="entry name" value="YpjD/YvdC"/>
</dbReference>
<dbReference type="PATRIC" id="fig|1263870.3.peg.6848"/>